<dbReference type="InterPro" id="IPR025364">
    <property type="entry name" value="DUF4268"/>
</dbReference>
<evidence type="ECO:0000259" key="1">
    <source>
        <dbReference type="Pfam" id="PF14088"/>
    </source>
</evidence>
<gene>
    <name evidence="2" type="ORF">KI659_18110</name>
</gene>
<organism evidence="2 3">
    <name type="scientific">Litoribacter ruber</name>
    <dbReference type="NCBI Taxonomy" id="702568"/>
    <lineage>
        <taxon>Bacteria</taxon>
        <taxon>Pseudomonadati</taxon>
        <taxon>Bacteroidota</taxon>
        <taxon>Cytophagia</taxon>
        <taxon>Cytophagales</taxon>
        <taxon>Cyclobacteriaceae</taxon>
        <taxon>Litoribacter</taxon>
    </lineage>
</organism>
<keyword evidence="3" id="KW-1185">Reference proteome</keyword>
<evidence type="ECO:0000313" key="2">
    <source>
        <dbReference type="EMBL" id="MBS9525941.1"/>
    </source>
</evidence>
<dbReference type="InterPro" id="IPR011856">
    <property type="entry name" value="tRNA_endonuc-like_dom_sf"/>
</dbReference>
<dbReference type="EMBL" id="JAHCMY010000025">
    <property type="protein sequence ID" value="MBS9525941.1"/>
    <property type="molecule type" value="Genomic_DNA"/>
</dbReference>
<dbReference type="AlphaFoldDB" id="A0AAP2CMA5"/>
<feature type="domain" description="DUF4268" evidence="1">
    <location>
        <begin position="227"/>
        <end position="362"/>
    </location>
</feature>
<dbReference type="GO" id="GO:0003676">
    <property type="term" value="F:nucleic acid binding"/>
    <property type="evidence" value="ECO:0007669"/>
    <property type="project" value="InterPro"/>
</dbReference>
<dbReference type="Pfam" id="PF14088">
    <property type="entry name" value="DUF4268"/>
    <property type="match status" value="1"/>
</dbReference>
<dbReference type="Proteomes" id="UP001319104">
    <property type="component" value="Unassembled WGS sequence"/>
</dbReference>
<proteinExistence type="predicted"/>
<reference evidence="2 3" key="1">
    <citation type="submission" date="2021-05" db="EMBL/GenBank/DDBJ databases">
        <authorList>
            <person name="Zhang Z.D."/>
            <person name="Osman G."/>
        </authorList>
    </citation>
    <scope>NUCLEOTIDE SEQUENCE [LARGE SCALE GENOMIC DNA]</scope>
    <source>
        <strain evidence="2 3">KCTC 32217</strain>
    </source>
</reference>
<evidence type="ECO:0000313" key="3">
    <source>
        <dbReference type="Proteomes" id="UP001319104"/>
    </source>
</evidence>
<dbReference type="RefSeq" id="WP_213946801.1">
    <property type="nucleotide sequence ID" value="NZ_JAHCMY010000025.1"/>
</dbReference>
<sequence>MYLIDTQTNRIKTLAKKTFLDLGFKERQHLQEWLANKPEALGEELLLIQKEFDGFNDTNERLDLLALDREGNLVVIENKLDDTGRDVTWQVLKYASYCSTLTKEQIKNIYQSYLDKNGIQENAGDKLATFYNQEYDEITLNPGHTQRMIVVAANFKKEVTSTVLWLANYKLRIQCFKATPFALEDQLFLTLEQIIPTKDTGNYIISMADKTQDEINTQESVKTRHHLRFEFWTMILPKLKGRTPIFQNTNPTKDHWLSAGGTGISGARYNLLVTKNYAGVQLEFGKSSKEENKRLFDELQEYRPIIEEKFGEALVWERLDDNISSRVSYNLPNVNFFDKNDWQQILDFLIPSIIKLEKVMREPLVKVKQKVNAMGEIELEVES</sequence>
<dbReference type="Gene3D" id="3.40.1350.10">
    <property type="match status" value="1"/>
</dbReference>
<comment type="caution">
    <text evidence="2">The sequence shown here is derived from an EMBL/GenBank/DDBJ whole genome shotgun (WGS) entry which is preliminary data.</text>
</comment>
<protein>
    <submittedName>
        <fullName evidence="2">DUF4268 domain-containing protein</fullName>
    </submittedName>
</protein>
<name>A0AAP2CMA5_9BACT</name>
<accession>A0AAP2CMA5</accession>